<reference evidence="9 10" key="1">
    <citation type="journal article" date="2019" name="Plant Biotechnol. J.">
        <title>The red bayberry genome and genetic basis of sex determination.</title>
        <authorList>
            <person name="Jia H.M."/>
            <person name="Jia H.J."/>
            <person name="Cai Q.L."/>
            <person name="Wang Y."/>
            <person name="Zhao H.B."/>
            <person name="Yang W.F."/>
            <person name="Wang G.Y."/>
            <person name="Li Y.H."/>
            <person name="Zhan D.L."/>
            <person name="Shen Y.T."/>
            <person name="Niu Q.F."/>
            <person name="Chang L."/>
            <person name="Qiu J."/>
            <person name="Zhao L."/>
            <person name="Xie H.B."/>
            <person name="Fu W.Y."/>
            <person name="Jin J."/>
            <person name="Li X.W."/>
            <person name="Jiao Y."/>
            <person name="Zhou C.C."/>
            <person name="Tu T."/>
            <person name="Chai C.Y."/>
            <person name="Gao J.L."/>
            <person name="Fan L.J."/>
            <person name="van de Weg E."/>
            <person name="Wang J.Y."/>
            <person name="Gao Z.S."/>
        </authorList>
    </citation>
    <scope>NUCLEOTIDE SEQUENCE [LARGE SCALE GENOMIC DNA]</scope>
    <source>
        <tissue evidence="9">Leaves</tissue>
    </source>
</reference>
<keyword evidence="2" id="KW-0328">Glycosyltransferase</keyword>
<keyword evidence="8" id="KW-1133">Transmembrane helix</keyword>
<dbReference type="InterPro" id="IPR024709">
    <property type="entry name" value="FucosylTrfase_pln"/>
</dbReference>
<feature type="transmembrane region" description="Helical" evidence="8">
    <location>
        <begin position="60"/>
        <end position="81"/>
    </location>
</feature>
<evidence type="ECO:0000256" key="4">
    <source>
        <dbReference type="ARBA" id="ARBA00023253"/>
    </source>
</evidence>
<comment type="similarity">
    <text evidence="1">Belongs to the glycosyltransferase GT106 family.</text>
</comment>
<evidence type="ECO:0000256" key="7">
    <source>
        <dbReference type="SAM" id="MobiDB-lite"/>
    </source>
</evidence>
<sequence>MHGYSRLGNARSNAKSSSPPSSPRFRHGRGKNSGGRASKQRIAEKLVFIIVSAVFRRKGVLLFAPLLYISGMLLYMGSLGFDVVSLKNSVGVVVHKRAPPGSVYRSPQVFEKLWPFMDGKSTGSVNALMTAWNSNAHQGWQPCSDESVSKEELPKSNGLLIIEANGGLNQQRLSICDAVAVAGLLNATLVIPIFHLNSVWRDSSKFGEIFDEDFFINALANKVNVVKELPKDIRQRFDNNISNIVNLRLKAWSSPTYYLQKVLPKLVHMGAVRVAPFSNRLAQAVPSNLQKLRCLANYEALRFSQPIRLLAEKMVDRMLKNSSESGGQYVSVHLRFEEDMVAFSCCEYDGGEEEKYEMDIARERSWRGKFRRRGRVIRPGANRVDGKCPLTPLEVGMLLRGMGFDNTTSVYIASGKIYKAEKYMAPLKQMFPRLETKDTLASPEELAPFKGHSSRLAALDYTVCLHSEVFVTTQGGNFPHFLMGHRRYLYGGHAKTIKPDKRKLALLFDNPNIRWEDFRQQMQDMLRHSDHKGMELKKPSASLYTFPMPDCMCKKAEARSENSNTTTLV</sequence>
<dbReference type="CDD" id="cd11299">
    <property type="entry name" value="O-FucT_plant"/>
    <property type="match status" value="1"/>
</dbReference>
<dbReference type="GO" id="GO:0016757">
    <property type="term" value="F:glycosyltransferase activity"/>
    <property type="evidence" value="ECO:0007669"/>
    <property type="project" value="UniProtKB-KW"/>
</dbReference>
<keyword evidence="5" id="KW-0119">Carbohydrate metabolism</keyword>
<dbReference type="EMBL" id="RXIC02000024">
    <property type="protein sequence ID" value="KAB1210886.1"/>
    <property type="molecule type" value="Genomic_DNA"/>
</dbReference>
<dbReference type="PANTHER" id="PTHR31288:SF22">
    <property type="entry name" value="O-FUCOSYLTRANSFERASE 9"/>
    <property type="match status" value="1"/>
</dbReference>
<evidence type="ECO:0000256" key="6">
    <source>
        <dbReference type="ARBA" id="ARBA00030350"/>
    </source>
</evidence>
<accession>A0A6A1VFB2</accession>
<dbReference type="Gene3D" id="3.40.50.11350">
    <property type="match status" value="1"/>
</dbReference>
<keyword evidence="10" id="KW-1185">Reference proteome</keyword>
<keyword evidence="8" id="KW-0812">Transmembrane</keyword>
<name>A0A6A1VFB2_9ROSI</name>
<dbReference type="AlphaFoldDB" id="A0A6A1VFB2"/>
<feature type="region of interest" description="Disordered" evidence="7">
    <location>
        <begin position="1"/>
        <end position="37"/>
    </location>
</feature>
<evidence type="ECO:0000256" key="8">
    <source>
        <dbReference type="SAM" id="Phobius"/>
    </source>
</evidence>
<evidence type="ECO:0000256" key="3">
    <source>
        <dbReference type="ARBA" id="ARBA00022679"/>
    </source>
</evidence>
<evidence type="ECO:0000313" key="10">
    <source>
        <dbReference type="Proteomes" id="UP000516437"/>
    </source>
</evidence>
<keyword evidence="8" id="KW-0472">Membrane</keyword>
<proteinExistence type="inferred from homology"/>
<evidence type="ECO:0000313" key="9">
    <source>
        <dbReference type="EMBL" id="KAB1210886.1"/>
    </source>
</evidence>
<dbReference type="Proteomes" id="UP000516437">
    <property type="component" value="Chromosome 6"/>
</dbReference>
<evidence type="ECO:0000256" key="5">
    <source>
        <dbReference type="ARBA" id="ARBA00023277"/>
    </source>
</evidence>
<gene>
    <name evidence="9" type="ORF">CJ030_MR6G019723</name>
</gene>
<dbReference type="InterPro" id="IPR019378">
    <property type="entry name" value="GDP-Fuc_O-FucTrfase"/>
</dbReference>
<protein>
    <recommendedName>
        <fullName evidence="6">O-fucosyltransferase family protein</fullName>
    </recommendedName>
</protein>
<dbReference type="OrthoDB" id="20368at2759"/>
<dbReference type="PANTHER" id="PTHR31288">
    <property type="entry name" value="O-FUCOSYLTRANSFERASE FAMILY PROTEIN"/>
    <property type="match status" value="1"/>
</dbReference>
<comment type="caution">
    <text evidence="9">The sequence shown here is derived from an EMBL/GenBank/DDBJ whole genome shotgun (WGS) entry which is preliminary data.</text>
</comment>
<dbReference type="GO" id="GO:0006004">
    <property type="term" value="P:fucose metabolic process"/>
    <property type="evidence" value="ECO:0007669"/>
    <property type="project" value="UniProtKB-KW"/>
</dbReference>
<dbReference type="PIRSF" id="PIRSF009360">
    <property type="entry name" value="UCP009360"/>
    <property type="match status" value="1"/>
</dbReference>
<organism evidence="9 10">
    <name type="scientific">Morella rubra</name>
    <name type="common">Chinese bayberry</name>
    <dbReference type="NCBI Taxonomy" id="262757"/>
    <lineage>
        <taxon>Eukaryota</taxon>
        <taxon>Viridiplantae</taxon>
        <taxon>Streptophyta</taxon>
        <taxon>Embryophyta</taxon>
        <taxon>Tracheophyta</taxon>
        <taxon>Spermatophyta</taxon>
        <taxon>Magnoliopsida</taxon>
        <taxon>eudicotyledons</taxon>
        <taxon>Gunneridae</taxon>
        <taxon>Pentapetalae</taxon>
        <taxon>rosids</taxon>
        <taxon>fabids</taxon>
        <taxon>Fagales</taxon>
        <taxon>Myricaceae</taxon>
        <taxon>Morella</taxon>
    </lineage>
</organism>
<keyword evidence="4" id="KW-0294">Fucose metabolism</keyword>
<keyword evidence="3" id="KW-0808">Transferase</keyword>
<evidence type="ECO:0000256" key="2">
    <source>
        <dbReference type="ARBA" id="ARBA00022676"/>
    </source>
</evidence>
<dbReference type="Pfam" id="PF10250">
    <property type="entry name" value="O-FucT"/>
    <property type="match status" value="1"/>
</dbReference>
<evidence type="ECO:0000256" key="1">
    <source>
        <dbReference type="ARBA" id="ARBA00007737"/>
    </source>
</evidence>